<comment type="caution">
    <text evidence="7">The sequence shown here is derived from an EMBL/GenBank/DDBJ whole genome shotgun (WGS) entry which is preliminary data.</text>
</comment>
<feature type="non-terminal residue" evidence="7">
    <location>
        <position position="346"/>
    </location>
</feature>
<dbReference type="PRINTS" id="PR00019">
    <property type="entry name" value="LEURICHRPT"/>
</dbReference>
<dbReference type="EMBL" id="JAKUCV010002978">
    <property type="protein sequence ID" value="KAJ4840728.1"/>
    <property type="molecule type" value="Genomic_DNA"/>
</dbReference>
<feature type="domain" description="Leucine-rich repeat-containing N-terminal plant-type" evidence="6">
    <location>
        <begin position="7"/>
        <end position="44"/>
    </location>
</feature>
<evidence type="ECO:0000256" key="5">
    <source>
        <dbReference type="ARBA" id="ARBA00023180"/>
    </source>
</evidence>
<dbReference type="Pfam" id="PF08263">
    <property type="entry name" value="LRRNT_2"/>
    <property type="match status" value="1"/>
</dbReference>
<sequence length="346" mass="39588">CYGCFKEERDALLQIKVWINHPSGEALPSWEDGDCCRWDFVVCNTTTKRVIQLFLGSIRDWKLGDLNLNTSLFWNLKELKSLDLSRNQLSPFPELNMNHYAGWCELKNLEQLYLSGNELVGVLPPCMRNLSSLLLMDLSSNQFKGNIATSPLVDLMSLQYLTFSSNQFRVPTSFASFSNHSKLKLISCDHNELITEPNLQISSASVFQLKFLSMSNCTSETGKPDYPYFLYFQHDLRVLDLSNNNFGGQFPYWLVKNNTRLKQLYLKNNGLVRGPLQLNYPVSNLSTIDMSSNYMDDEMLKTMCSVFPNLVGLMIADNHLTDAIPRCFENMSYLAYLDMSNNKLSS</sequence>
<evidence type="ECO:0000256" key="4">
    <source>
        <dbReference type="ARBA" id="ARBA00022737"/>
    </source>
</evidence>
<dbReference type="Pfam" id="PF00560">
    <property type="entry name" value="LRR_1"/>
    <property type="match status" value="3"/>
</dbReference>
<evidence type="ECO:0000313" key="8">
    <source>
        <dbReference type="Proteomes" id="UP001141552"/>
    </source>
</evidence>
<dbReference type="GO" id="GO:0005886">
    <property type="term" value="C:plasma membrane"/>
    <property type="evidence" value="ECO:0007669"/>
    <property type="project" value="UniProtKB-SubCell"/>
</dbReference>
<dbReference type="Proteomes" id="UP001141552">
    <property type="component" value="Unassembled WGS sequence"/>
</dbReference>
<evidence type="ECO:0000256" key="1">
    <source>
        <dbReference type="ARBA" id="ARBA00004251"/>
    </source>
</evidence>
<accession>A0A9Q0G033</accession>
<dbReference type="Gene3D" id="3.80.10.10">
    <property type="entry name" value="Ribonuclease Inhibitor"/>
    <property type="match status" value="3"/>
</dbReference>
<comment type="similarity">
    <text evidence="2">Belongs to the RLP family.</text>
</comment>
<dbReference type="InterPro" id="IPR013210">
    <property type="entry name" value="LRR_N_plant-typ"/>
</dbReference>
<gene>
    <name evidence="7" type="ORF">Tsubulata_026273</name>
</gene>
<dbReference type="PANTHER" id="PTHR48062">
    <property type="entry name" value="RECEPTOR-LIKE PROTEIN 14"/>
    <property type="match status" value="1"/>
</dbReference>
<dbReference type="PROSITE" id="PS51450">
    <property type="entry name" value="LRR"/>
    <property type="match status" value="1"/>
</dbReference>
<proteinExistence type="inferred from homology"/>
<dbReference type="SUPFAM" id="SSF52058">
    <property type="entry name" value="L domain-like"/>
    <property type="match status" value="1"/>
</dbReference>
<protein>
    <recommendedName>
        <fullName evidence="6">Leucine-rich repeat-containing N-terminal plant-type domain-containing protein</fullName>
    </recommendedName>
</protein>
<dbReference type="PANTHER" id="PTHR48062:SF21">
    <property type="entry name" value="RECEPTOR-LIKE PROTEIN 12"/>
    <property type="match status" value="1"/>
</dbReference>
<keyword evidence="5" id="KW-0325">Glycoprotein</keyword>
<evidence type="ECO:0000259" key="6">
    <source>
        <dbReference type="Pfam" id="PF08263"/>
    </source>
</evidence>
<evidence type="ECO:0000256" key="2">
    <source>
        <dbReference type="ARBA" id="ARBA00009592"/>
    </source>
</evidence>
<keyword evidence="4" id="KW-0677">Repeat</keyword>
<keyword evidence="8" id="KW-1185">Reference proteome</keyword>
<reference evidence="7" key="2">
    <citation type="journal article" date="2023" name="Plants (Basel)">
        <title>Annotation of the Turnera subulata (Passifloraceae) Draft Genome Reveals the S-Locus Evolved after the Divergence of Turneroideae from Passifloroideae in a Stepwise Manner.</title>
        <authorList>
            <person name="Henning P.M."/>
            <person name="Roalson E.H."/>
            <person name="Mir W."/>
            <person name="McCubbin A.G."/>
            <person name="Shore J.S."/>
        </authorList>
    </citation>
    <scope>NUCLEOTIDE SEQUENCE</scope>
    <source>
        <strain evidence="7">F60SS</strain>
    </source>
</reference>
<dbReference type="InterPro" id="IPR001611">
    <property type="entry name" value="Leu-rich_rpt"/>
</dbReference>
<keyword evidence="3" id="KW-0433">Leucine-rich repeat</keyword>
<comment type="subcellular location">
    <subcellularLocation>
        <location evidence="1">Cell membrane</location>
        <topology evidence="1">Single-pass type I membrane protein</topology>
    </subcellularLocation>
</comment>
<dbReference type="OrthoDB" id="4691307at2759"/>
<dbReference type="InterPro" id="IPR051502">
    <property type="entry name" value="RLP_Defense_Trigger"/>
</dbReference>
<organism evidence="7 8">
    <name type="scientific">Turnera subulata</name>
    <dbReference type="NCBI Taxonomy" id="218843"/>
    <lineage>
        <taxon>Eukaryota</taxon>
        <taxon>Viridiplantae</taxon>
        <taxon>Streptophyta</taxon>
        <taxon>Embryophyta</taxon>
        <taxon>Tracheophyta</taxon>
        <taxon>Spermatophyta</taxon>
        <taxon>Magnoliopsida</taxon>
        <taxon>eudicotyledons</taxon>
        <taxon>Gunneridae</taxon>
        <taxon>Pentapetalae</taxon>
        <taxon>rosids</taxon>
        <taxon>fabids</taxon>
        <taxon>Malpighiales</taxon>
        <taxon>Passifloraceae</taxon>
        <taxon>Turnera</taxon>
    </lineage>
</organism>
<feature type="non-terminal residue" evidence="7">
    <location>
        <position position="1"/>
    </location>
</feature>
<dbReference type="AlphaFoldDB" id="A0A9Q0G033"/>
<name>A0A9Q0G033_9ROSI</name>
<evidence type="ECO:0000256" key="3">
    <source>
        <dbReference type="ARBA" id="ARBA00022614"/>
    </source>
</evidence>
<evidence type="ECO:0000313" key="7">
    <source>
        <dbReference type="EMBL" id="KAJ4840728.1"/>
    </source>
</evidence>
<dbReference type="InterPro" id="IPR032675">
    <property type="entry name" value="LRR_dom_sf"/>
</dbReference>
<reference evidence="7" key="1">
    <citation type="submission" date="2022-02" db="EMBL/GenBank/DDBJ databases">
        <authorList>
            <person name="Henning P.M."/>
            <person name="McCubbin A.G."/>
            <person name="Shore J.S."/>
        </authorList>
    </citation>
    <scope>NUCLEOTIDE SEQUENCE</scope>
    <source>
        <strain evidence="7">F60SS</strain>
        <tissue evidence="7">Leaves</tissue>
    </source>
</reference>